<organism evidence="7 11">
    <name type="scientific">Didymodactylos carnosus</name>
    <dbReference type="NCBI Taxonomy" id="1234261"/>
    <lineage>
        <taxon>Eukaryota</taxon>
        <taxon>Metazoa</taxon>
        <taxon>Spiralia</taxon>
        <taxon>Gnathifera</taxon>
        <taxon>Rotifera</taxon>
        <taxon>Eurotatoria</taxon>
        <taxon>Bdelloidea</taxon>
        <taxon>Philodinida</taxon>
        <taxon>Philodinidae</taxon>
        <taxon>Didymodactylos</taxon>
    </lineage>
</organism>
<dbReference type="SUPFAM" id="SSF56399">
    <property type="entry name" value="ADP-ribosylation"/>
    <property type="match status" value="1"/>
</dbReference>
<dbReference type="Proteomes" id="UP000677228">
    <property type="component" value="Unassembled WGS sequence"/>
</dbReference>
<keyword evidence="6" id="KW-0521">NADP</keyword>
<evidence type="ECO:0000256" key="6">
    <source>
        <dbReference type="RuleBase" id="RU361228"/>
    </source>
</evidence>
<dbReference type="OrthoDB" id="423533at2759"/>
<evidence type="ECO:0000256" key="5">
    <source>
        <dbReference type="ARBA" id="ARBA00047597"/>
    </source>
</evidence>
<keyword evidence="4" id="KW-0548">Nucleotidyltransferase</keyword>
<comment type="catalytic activity">
    <reaction evidence="5 6">
        <text>L-arginyl-[protein] + NAD(+) = N(omega)-(ADP-D-ribosyl)-L-arginyl-[protein] + nicotinamide + H(+)</text>
        <dbReference type="Rhea" id="RHEA:19149"/>
        <dbReference type="Rhea" id="RHEA-COMP:10532"/>
        <dbReference type="Rhea" id="RHEA-COMP:15087"/>
        <dbReference type="ChEBI" id="CHEBI:15378"/>
        <dbReference type="ChEBI" id="CHEBI:17154"/>
        <dbReference type="ChEBI" id="CHEBI:29965"/>
        <dbReference type="ChEBI" id="CHEBI:57540"/>
        <dbReference type="ChEBI" id="CHEBI:142554"/>
        <dbReference type="EC" id="2.4.2.31"/>
    </reaction>
</comment>
<comment type="similarity">
    <text evidence="1 6">Belongs to the Arg-specific ADP-ribosyltransferase family.</text>
</comment>
<evidence type="ECO:0000256" key="1">
    <source>
        <dbReference type="ARBA" id="ARBA00009558"/>
    </source>
</evidence>
<dbReference type="Proteomes" id="UP000681722">
    <property type="component" value="Unassembled WGS sequence"/>
</dbReference>
<dbReference type="EMBL" id="CAJNOQ010000343">
    <property type="protein sequence ID" value="CAF0790084.1"/>
    <property type="molecule type" value="Genomic_DNA"/>
</dbReference>
<dbReference type="EC" id="2.4.2.31" evidence="6"/>
<protein>
    <recommendedName>
        <fullName evidence="6">NAD(P)(+)--arginine ADP-ribosyltransferase</fullName>
        <ecNumber evidence="6">2.4.2.31</ecNumber>
    </recommendedName>
    <alternativeName>
        <fullName evidence="6">Mono(ADP-ribosyl)transferase</fullName>
    </alternativeName>
</protein>
<keyword evidence="3 6" id="KW-0808">Transferase</keyword>
<keyword evidence="11" id="KW-1185">Reference proteome</keyword>
<evidence type="ECO:0000256" key="3">
    <source>
        <dbReference type="ARBA" id="ARBA00022679"/>
    </source>
</evidence>
<keyword evidence="6" id="KW-0520">NAD</keyword>
<evidence type="ECO:0000256" key="4">
    <source>
        <dbReference type="ARBA" id="ARBA00022695"/>
    </source>
</evidence>
<keyword evidence="2 6" id="KW-0328">Glycosyltransferase</keyword>
<evidence type="ECO:0000256" key="2">
    <source>
        <dbReference type="ARBA" id="ARBA00022676"/>
    </source>
</evidence>
<dbReference type="EMBL" id="CAJNOK010013105">
    <property type="protein sequence ID" value="CAF1177882.1"/>
    <property type="molecule type" value="Genomic_DNA"/>
</dbReference>
<dbReference type="GO" id="GO:0106274">
    <property type="term" value="F:NAD+-protein-arginine ADP-ribosyltransferase activity"/>
    <property type="evidence" value="ECO:0007669"/>
    <property type="project" value="UniProtKB-EC"/>
</dbReference>
<accession>A0A813S1P1</accession>
<sequence length="306" mass="35393">MLLPIDGYQSFPLLPLEKALEPVNHIFSDLQAKVWLAKENCKKPKNDLTIDQSAAIQIYTFEWYPANRSLYYILNQALRAADREKLVPWFGYIKLFVTALYKLPSVKQTVWRGVKADLSHLYPTDSKRTWWGLSSCTETIHVLEKEEFLGKTGTRTLFNVECFNGKVIRDHSYYQTENEILLLPASYFQVVSVFDGSNGLHIIHLRQIIPPYTLLQPPSADISNTVEIKQKIDELNKSLTDLLDPTKQTPKTEPVKVEEIKNQISAKQGTIYVFLKVKKPKFRKEVEMLMRRSVRSLRKNLTCTDK</sequence>
<proteinExistence type="inferred from homology"/>
<dbReference type="Pfam" id="PF01129">
    <property type="entry name" value="ART"/>
    <property type="match status" value="1"/>
</dbReference>
<name>A0A813S1P1_9BILA</name>
<dbReference type="EMBL" id="CAJOBA010034635">
    <property type="protein sequence ID" value="CAF3989179.1"/>
    <property type="molecule type" value="Genomic_DNA"/>
</dbReference>
<dbReference type="EMBL" id="CAJOBC010000343">
    <property type="protein sequence ID" value="CAF3574285.1"/>
    <property type="molecule type" value="Genomic_DNA"/>
</dbReference>
<evidence type="ECO:0000313" key="10">
    <source>
        <dbReference type="EMBL" id="CAF3989179.1"/>
    </source>
</evidence>
<evidence type="ECO:0000313" key="11">
    <source>
        <dbReference type="Proteomes" id="UP000663829"/>
    </source>
</evidence>
<dbReference type="Gene3D" id="3.90.176.10">
    <property type="entry name" value="Toxin ADP-ribosyltransferase, Chain A, domain 1"/>
    <property type="match status" value="1"/>
</dbReference>
<evidence type="ECO:0000313" key="8">
    <source>
        <dbReference type="EMBL" id="CAF1177882.1"/>
    </source>
</evidence>
<dbReference type="GO" id="GO:0016779">
    <property type="term" value="F:nucleotidyltransferase activity"/>
    <property type="evidence" value="ECO:0007669"/>
    <property type="project" value="UniProtKB-KW"/>
</dbReference>
<dbReference type="InterPro" id="IPR000768">
    <property type="entry name" value="ART"/>
</dbReference>
<dbReference type="PROSITE" id="PS51996">
    <property type="entry name" value="TR_MART"/>
    <property type="match status" value="1"/>
</dbReference>
<reference evidence="7" key="1">
    <citation type="submission" date="2021-02" db="EMBL/GenBank/DDBJ databases">
        <authorList>
            <person name="Nowell W R."/>
        </authorList>
    </citation>
    <scope>NUCLEOTIDE SEQUENCE</scope>
</reference>
<dbReference type="Proteomes" id="UP000663829">
    <property type="component" value="Unassembled WGS sequence"/>
</dbReference>
<evidence type="ECO:0000313" key="7">
    <source>
        <dbReference type="EMBL" id="CAF0790084.1"/>
    </source>
</evidence>
<gene>
    <name evidence="7" type="ORF">GPM918_LOCUS2953</name>
    <name evidence="8" type="ORF">OVA965_LOCUS22908</name>
    <name evidence="9" type="ORF">SRO942_LOCUS2953</name>
    <name evidence="10" type="ORF">TMI583_LOCUS23626</name>
</gene>
<comment type="caution">
    <text evidence="7">The sequence shown here is derived from an EMBL/GenBank/DDBJ whole genome shotgun (WGS) entry which is preliminary data.</text>
</comment>
<evidence type="ECO:0000313" key="9">
    <source>
        <dbReference type="EMBL" id="CAF3574285.1"/>
    </source>
</evidence>
<dbReference type="Proteomes" id="UP000682733">
    <property type="component" value="Unassembled WGS sequence"/>
</dbReference>
<dbReference type="AlphaFoldDB" id="A0A813S1P1"/>